<evidence type="ECO:0000256" key="4">
    <source>
        <dbReference type="SAM" id="MobiDB-lite"/>
    </source>
</evidence>
<dbReference type="EMBL" id="CAJNDS010002618">
    <property type="protein sequence ID" value="CAE7546504.1"/>
    <property type="molecule type" value="Genomic_DNA"/>
</dbReference>
<proteinExistence type="inferred from homology"/>
<evidence type="ECO:0000256" key="2">
    <source>
        <dbReference type="ARBA" id="ARBA00022670"/>
    </source>
</evidence>
<organism evidence="6 7">
    <name type="scientific">Symbiodinium natans</name>
    <dbReference type="NCBI Taxonomy" id="878477"/>
    <lineage>
        <taxon>Eukaryota</taxon>
        <taxon>Sar</taxon>
        <taxon>Alveolata</taxon>
        <taxon>Dinophyceae</taxon>
        <taxon>Suessiales</taxon>
        <taxon>Symbiodiniaceae</taxon>
        <taxon>Symbiodinium</taxon>
    </lineage>
</organism>
<keyword evidence="2" id="KW-0645">Protease</keyword>
<feature type="region of interest" description="Disordered" evidence="4">
    <location>
        <begin position="76"/>
        <end position="108"/>
    </location>
</feature>
<keyword evidence="7" id="KW-1185">Reference proteome</keyword>
<sequence>MMLLSSCAHEPASKPMLLGRAHALQQAEAPKPLQQLQDFLQLEPLQTLDEFLQCDNEELPSVDDFLDVCNLPEVQSNEDEPSAIHTSGVKATQEPVSTTERVAGRRSESCVASSGHEVHLCLYDTSDGAARRWSWLLLGEHFEAIWHSAIAVTWAPRSSLPGNGSEYYLSGDGVQCSFIGLSGYGKPIKTRFLGHTQKSRSETKVFLDRMSAEMGPYDLQYNNCNHFSQKLANFLVQQSIPREVLQQPEAVAKTIRGRIVMQYLRQVSRRSKPDAAQKTTPTRR</sequence>
<dbReference type="SMART" id="SM01179">
    <property type="entry name" value="DUF862"/>
    <property type="match status" value="1"/>
</dbReference>
<dbReference type="PANTHER" id="PTHR12378:SF7">
    <property type="entry name" value="DESUMOYLATING ISOPEPTIDASE 1"/>
    <property type="match status" value="1"/>
</dbReference>
<protein>
    <submittedName>
        <fullName evidence="6">Desi1 protein</fullName>
    </submittedName>
</protein>
<name>A0A812U107_9DINO</name>
<dbReference type="InterPro" id="IPR008580">
    <property type="entry name" value="PPPDE_dom"/>
</dbReference>
<reference evidence="6" key="1">
    <citation type="submission" date="2021-02" db="EMBL/GenBank/DDBJ databases">
        <authorList>
            <person name="Dougan E. K."/>
            <person name="Rhodes N."/>
            <person name="Thang M."/>
            <person name="Chan C."/>
        </authorList>
    </citation>
    <scope>NUCLEOTIDE SEQUENCE</scope>
</reference>
<comment type="caution">
    <text evidence="6">The sequence shown here is derived from an EMBL/GenBank/DDBJ whole genome shotgun (WGS) entry which is preliminary data.</text>
</comment>
<dbReference type="OrthoDB" id="21221at2759"/>
<evidence type="ECO:0000313" key="6">
    <source>
        <dbReference type="EMBL" id="CAE7546504.1"/>
    </source>
</evidence>
<evidence type="ECO:0000256" key="3">
    <source>
        <dbReference type="ARBA" id="ARBA00022801"/>
    </source>
</evidence>
<accession>A0A812U107</accession>
<dbReference type="GO" id="GO:0070646">
    <property type="term" value="P:protein modification by small protein removal"/>
    <property type="evidence" value="ECO:0007669"/>
    <property type="project" value="TreeGrafter"/>
</dbReference>
<dbReference type="PROSITE" id="PS51858">
    <property type="entry name" value="PPPDE"/>
    <property type="match status" value="1"/>
</dbReference>
<dbReference type="Proteomes" id="UP000604046">
    <property type="component" value="Unassembled WGS sequence"/>
</dbReference>
<dbReference type="AlphaFoldDB" id="A0A812U107"/>
<dbReference type="GO" id="GO:0008233">
    <property type="term" value="F:peptidase activity"/>
    <property type="evidence" value="ECO:0007669"/>
    <property type="project" value="UniProtKB-KW"/>
</dbReference>
<dbReference type="InterPro" id="IPR042266">
    <property type="entry name" value="PPPDE_sf"/>
</dbReference>
<evidence type="ECO:0000256" key="1">
    <source>
        <dbReference type="ARBA" id="ARBA00008140"/>
    </source>
</evidence>
<dbReference type="PANTHER" id="PTHR12378">
    <property type="entry name" value="DESUMOYLATING ISOPEPTIDASE"/>
    <property type="match status" value="1"/>
</dbReference>
<feature type="domain" description="PPPDE" evidence="5">
    <location>
        <begin position="116"/>
        <end position="260"/>
    </location>
</feature>
<evidence type="ECO:0000259" key="5">
    <source>
        <dbReference type="PROSITE" id="PS51858"/>
    </source>
</evidence>
<gene>
    <name evidence="6" type="primary">Desi1</name>
    <name evidence="6" type="ORF">SNAT2548_LOCUS30667</name>
</gene>
<keyword evidence="3" id="KW-0378">Hydrolase</keyword>
<dbReference type="Pfam" id="PF05903">
    <property type="entry name" value="Peptidase_C97"/>
    <property type="match status" value="1"/>
</dbReference>
<evidence type="ECO:0000313" key="7">
    <source>
        <dbReference type="Proteomes" id="UP000604046"/>
    </source>
</evidence>
<comment type="similarity">
    <text evidence="1">Belongs to the DeSI family.</text>
</comment>
<dbReference type="GO" id="GO:0006508">
    <property type="term" value="P:proteolysis"/>
    <property type="evidence" value="ECO:0007669"/>
    <property type="project" value="UniProtKB-KW"/>
</dbReference>
<dbReference type="Gene3D" id="3.90.1720.30">
    <property type="entry name" value="PPPDE domains"/>
    <property type="match status" value="1"/>
</dbReference>